<name>A0A2G2WJY3_CAPBA</name>
<organism evidence="1 2">
    <name type="scientific">Capsicum baccatum</name>
    <name type="common">Peruvian pepper</name>
    <dbReference type="NCBI Taxonomy" id="33114"/>
    <lineage>
        <taxon>Eukaryota</taxon>
        <taxon>Viridiplantae</taxon>
        <taxon>Streptophyta</taxon>
        <taxon>Embryophyta</taxon>
        <taxon>Tracheophyta</taxon>
        <taxon>Spermatophyta</taxon>
        <taxon>Magnoliopsida</taxon>
        <taxon>eudicotyledons</taxon>
        <taxon>Gunneridae</taxon>
        <taxon>Pentapetalae</taxon>
        <taxon>asterids</taxon>
        <taxon>lamiids</taxon>
        <taxon>Solanales</taxon>
        <taxon>Solanaceae</taxon>
        <taxon>Solanoideae</taxon>
        <taxon>Capsiceae</taxon>
        <taxon>Capsicum</taxon>
    </lineage>
</organism>
<dbReference type="EMBL" id="MLFT02000006">
    <property type="protein sequence ID" value="PHT45556.1"/>
    <property type="molecule type" value="Genomic_DNA"/>
</dbReference>
<proteinExistence type="predicted"/>
<accession>A0A2G2WJY3</accession>
<dbReference type="OrthoDB" id="1306281at2759"/>
<evidence type="ECO:0000313" key="2">
    <source>
        <dbReference type="Proteomes" id="UP000224567"/>
    </source>
</evidence>
<gene>
    <name evidence="1" type="ORF">CQW23_14714</name>
</gene>
<comment type="caution">
    <text evidence="1">The sequence shown here is derived from an EMBL/GenBank/DDBJ whole genome shotgun (WGS) entry which is preliminary data.</text>
</comment>
<protein>
    <submittedName>
        <fullName evidence="1">Uncharacterized protein</fullName>
    </submittedName>
</protein>
<sequence length="110" mass="13136">MDNPTKGFQAKRYESGDFVEYPIEAFEDDLGIDIFDEEDEDKVLDECFAKVARDRDLSPRQQKKGFKKKKTHEKKYNWDGKVSEEVILRQLPMRMTKQKEKRFNSINKIQ</sequence>
<evidence type="ECO:0000313" key="1">
    <source>
        <dbReference type="EMBL" id="PHT45556.1"/>
    </source>
</evidence>
<keyword evidence="2" id="KW-1185">Reference proteome</keyword>
<dbReference type="AlphaFoldDB" id="A0A2G2WJY3"/>
<reference evidence="1 2" key="1">
    <citation type="journal article" date="2017" name="Genome Biol.">
        <title>New reference genome sequences of hot pepper reveal the massive evolution of plant disease-resistance genes by retroduplication.</title>
        <authorList>
            <person name="Kim S."/>
            <person name="Park J."/>
            <person name="Yeom S.I."/>
            <person name="Kim Y.M."/>
            <person name="Seo E."/>
            <person name="Kim K.T."/>
            <person name="Kim M.S."/>
            <person name="Lee J.M."/>
            <person name="Cheong K."/>
            <person name="Shin H.S."/>
            <person name="Kim S.B."/>
            <person name="Han K."/>
            <person name="Lee J."/>
            <person name="Park M."/>
            <person name="Lee H.A."/>
            <person name="Lee H.Y."/>
            <person name="Lee Y."/>
            <person name="Oh S."/>
            <person name="Lee J.H."/>
            <person name="Choi E."/>
            <person name="Choi E."/>
            <person name="Lee S.E."/>
            <person name="Jeon J."/>
            <person name="Kim H."/>
            <person name="Choi G."/>
            <person name="Song H."/>
            <person name="Lee J."/>
            <person name="Lee S.C."/>
            <person name="Kwon J.K."/>
            <person name="Lee H.Y."/>
            <person name="Koo N."/>
            <person name="Hong Y."/>
            <person name="Kim R.W."/>
            <person name="Kang W.H."/>
            <person name="Huh J.H."/>
            <person name="Kang B.C."/>
            <person name="Yang T.J."/>
            <person name="Lee Y.H."/>
            <person name="Bennetzen J.L."/>
            <person name="Choi D."/>
        </authorList>
    </citation>
    <scope>NUCLEOTIDE SEQUENCE [LARGE SCALE GENOMIC DNA]</scope>
    <source>
        <strain evidence="2">cv. PBC81</strain>
    </source>
</reference>
<reference evidence="2" key="2">
    <citation type="journal article" date="2017" name="J. Anim. Genet.">
        <title>Multiple reference genome sequences of hot pepper reveal the massive evolution of plant disease resistance genes by retroduplication.</title>
        <authorList>
            <person name="Kim S."/>
            <person name="Park J."/>
            <person name="Yeom S.-I."/>
            <person name="Kim Y.-M."/>
            <person name="Seo E."/>
            <person name="Kim K.-T."/>
            <person name="Kim M.-S."/>
            <person name="Lee J.M."/>
            <person name="Cheong K."/>
            <person name="Shin H.-S."/>
            <person name="Kim S.-B."/>
            <person name="Han K."/>
            <person name="Lee J."/>
            <person name="Park M."/>
            <person name="Lee H.-A."/>
            <person name="Lee H.-Y."/>
            <person name="Lee Y."/>
            <person name="Oh S."/>
            <person name="Lee J.H."/>
            <person name="Choi E."/>
            <person name="Choi E."/>
            <person name="Lee S.E."/>
            <person name="Jeon J."/>
            <person name="Kim H."/>
            <person name="Choi G."/>
            <person name="Song H."/>
            <person name="Lee J."/>
            <person name="Lee S.-C."/>
            <person name="Kwon J.-K."/>
            <person name="Lee H.-Y."/>
            <person name="Koo N."/>
            <person name="Hong Y."/>
            <person name="Kim R.W."/>
            <person name="Kang W.-H."/>
            <person name="Huh J.H."/>
            <person name="Kang B.-C."/>
            <person name="Yang T.-J."/>
            <person name="Lee Y.-H."/>
            <person name="Bennetzen J.L."/>
            <person name="Choi D."/>
        </authorList>
    </citation>
    <scope>NUCLEOTIDE SEQUENCE [LARGE SCALE GENOMIC DNA]</scope>
    <source>
        <strain evidence="2">cv. PBC81</strain>
    </source>
</reference>
<dbReference type="Proteomes" id="UP000224567">
    <property type="component" value="Unassembled WGS sequence"/>
</dbReference>